<accession>A0A1H3XY69</accession>
<dbReference type="GO" id="GO:1900376">
    <property type="term" value="P:regulation of secondary metabolite biosynthetic process"/>
    <property type="evidence" value="ECO:0007669"/>
    <property type="project" value="TreeGrafter"/>
</dbReference>
<comment type="subcellular location">
    <subcellularLocation>
        <location evidence="1">Cytoplasm</location>
    </subcellularLocation>
</comment>
<dbReference type="RefSeq" id="WP_037353126.1">
    <property type="nucleotide sequence ID" value="NZ_FNQG01000006.1"/>
</dbReference>
<dbReference type="Gene3D" id="1.10.10.10">
    <property type="entry name" value="Winged helix-like DNA-binding domain superfamily/Winged helix DNA-binding domain"/>
    <property type="match status" value="1"/>
</dbReference>
<dbReference type="PANTHER" id="PTHR33202">
    <property type="entry name" value="ZINC UPTAKE REGULATION PROTEIN"/>
    <property type="match status" value="1"/>
</dbReference>
<sequence>MRVGLKPKEVTALLRERGFKVTPQRLAVYNALAHTTEHPSAETLYQELLPDYPTMSLATVYKSLNILCAVGIVQELNVGEDSFRYDARVSPHPHIRCMHCGRVDDVKTLPTTDFSEQVMFETGYQLTGQQYYFYGVCPHCQQAMLAQEA</sequence>
<dbReference type="Gene3D" id="3.30.1490.190">
    <property type="match status" value="1"/>
</dbReference>
<comment type="cofactor">
    <cofactor evidence="10">
        <name>Zn(2+)</name>
        <dbReference type="ChEBI" id="CHEBI:29105"/>
    </cofactor>
    <text evidence="10">Binds 1 zinc ion per subunit.</text>
</comment>
<proteinExistence type="inferred from homology"/>
<dbReference type="Pfam" id="PF01475">
    <property type="entry name" value="FUR"/>
    <property type="match status" value="1"/>
</dbReference>
<organism evidence="11 12">
    <name type="scientific">Selenomonas ruminantium</name>
    <dbReference type="NCBI Taxonomy" id="971"/>
    <lineage>
        <taxon>Bacteria</taxon>
        <taxon>Bacillati</taxon>
        <taxon>Bacillota</taxon>
        <taxon>Negativicutes</taxon>
        <taxon>Selenomonadales</taxon>
        <taxon>Selenomonadaceae</taxon>
        <taxon>Selenomonas</taxon>
    </lineage>
</organism>
<dbReference type="PANTHER" id="PTHR33202:SF8">
    <property type="entry name" value="PEROXIDE-RESPONSIVE REPRESSOR PERR"/>
    <property type="match status" value="1"/>
</dbReference>
<evidence type="ECO:0000256" key="4">
    <source>
        <dbReference type="ARBA" id="ARBA00022491"/>
    </source>
</evidence>
<keyword evidence="3" id="KW-0963">Cytoplasm</keyword>
<dbReference type="InterPro" id="IPR036390">
    <property type="entry name" value="WH_DNA-bd_sf"/>
</dbReference>
<evidence type="ECO:0000256" key="6">
    <source>
        <dbReference type="ARBA" id="ARBA00022833"/>
    </source>
</evidence>
<keyword evidence="6 10" id="KW-0862">Zinc</keyword>
<reference evidence="11 12" key="1">
    <citation type="submission" date="2016-10" db="EMBL/GenBank/DDBJ databases">
        <authorList>
            <person name="de Groot N.N."/>
        </authorList>
    </citation>
    <scope>NUCLEOTIDE SEQUENCE [LARGE SCALE GENOMIC DNA]</scope>
    <source>
        <strain evidence="11 12">DSM 2872</strain>
    </source>
</reference>
<keyword evidence="4" id="KW-0678">Repressor</keyword>
<dbReference type="GO" id="GO:0008270">
    <property type="term" value="F:zinc ion binding"/>
    <property type="evidence" value="ECO:0007669"/>
    <property type="project" value="TreeGrafter"/>
</dbReference>
<protein>
    <submittedName>
        <fullName evidence="11">Fur family transcriptional regulator, peroxide stress response regulator</fullName>
    </submittedName>
</protein>
<evidence type="ECO:0000256" key="1">
    <source>
        <dbReference type="ARBA" id="ARBA00004496"/>
    </source>
</evidence>
<dbReference type="InterPro" id="IPR036388">
    <property type="entry name" value="WH-like_DNA-bd_sf"/>
</dbReference>
<evidence type="ECO:0000256" key="10">
    <source>
        <dbReference type="PIRSR" id="PIRSR602481-1"/>
    </source>
</evidence>
<comment type="similarity">
    <text evidence="2">Belongs to the Fur family.</text>
</comment>
<keyword evidence="7" id="KW-0805">Transcription regulation</keyword>
<evidence type="ECO:0000313" key="12">
    <source>
        <dbReference type="Proteomes" id="UP000183469"/>
    </source>
</evidence>
<feature type="binding site" evidence="10">
    <location>
        <position position="97"/>
    </location>
    <ligand>
        <name>Zn(2+)</name>
        <dbReference type="ChEBI" id="CHEBI:29105"/>
    </ligand>
</feature>
<dbReference type="GO" id="GO:0045892">
    <property type="term" value="P:negative regulation of DNA-templated transcription"/>
    <property type="evidence" value="ECO:0007669"/>
    <property type="project" value="TreeGrafter"/>
</dbReference>
<keyword evidence="8" id="KW-0238">DNA-binding</keyword>
<dbReference type="GO" id="GO:0003700">
    <property type="term" value="F:DNA-binding transcription factor activity"/>
    <property type="evidence" value="ECO:0007669"/>
    <property type="project" value="InterPro"/>
</dbReference>
<dbReference type="InterPro" id="IPR043135">
    <property type="entry name" value="Fur_C"/>
</dbReference>
<dbReference type="AlphaFoldDB" id="A0A1H3XY69"/>
<dbReference type="SUPFAM" id="SSF46785">
    <property type="entry name" value="Winged helix' DNA-binding domain"/>
    <property type="match status" value="1"/>
</dbReference>
<feature type="binding site" evidence="10">
    <location>
        <position position="137"/>
    </location>
    <ligand>
        <name>Zn(2+)</name>
        <dbReference type="ChEBI" id="CHEBI:29105"/>
    </ligand>
</feature>
<evidence type="ECO:0000313" key="11">
    <source>
        <dbReference type="EMBL" id="SEA03498.1"/>
    </source>
</evidence>
<dbReference type="FunFam" id="1.10.10.10:FF:000007">
    <property type="entry name" value="Ferric uptake regulation protein"/>
    <property type="match status" value="1"/>
</dbReference>
<evidence type="ECO:0000256" key="9">
    <source>
        <dbReference type="ARBA" id="ARBA00023163"/>
    </source>
</evidence>
<evidence type="ECO:0000256" key="5">
    <source>
        <dbReference type="ARBA" id="ARBA00022723"/>
    </source>
</evidence>
<keyword evidence="9" id="KW-0804">Transcription</keyword>
<evidence type="ECO:0000256" key="8">
    <source>
        <dbReference type="ARBA" id="ARBA00023125"/>
    </source>
</evidence>
<evidence type="ECO:0000256" key="2">
    <source>
        <dbReference type="ARBA" id="ARBA00007957"/>
    </source>
</evidence>
<evidence type="ECO:0000256" key="3">
    <source>
        <dbReference type="ARBA" id="ARBA00022490"/>
    </source>
</evidence>
<dbReference type="GO" id="GO:0005737">
    <property type="term" value="C:cytoplasm"/>
    <property type="evidence" value="ECO:0007669"/>
    <property type="project" value="UniProtKB-SubCell"/>
</dbReference>
<feature type="binding site" evidence="10">
    <location>
        <position position="140"/>
    </location>
    <ligand>
        <name>Zn(2+)</name>
        <dbReference type="ChEBI" id="CHEBI:29105"/>
    </ligand>
</feature>
<dbReference type="Proteomes" id="UP000183469">
    <property type="component" value="Unassembled WGS sequence"/>
</dbReference>
<dbReference type="InterPro" id="IPR002481">
    <property type="entry name" value="FUR"/>
</dbReference>
<dbReference type="GO" id="GO:0000976">
    <property type="term" value="F:transcription cis-regulatory region binding"/>
    <property type="evidence" value="ECO:0007669"/>
    <property type="project" value="TreeGrafter"/>
</dbReference>
<evidence type="ECO:0000256" key="7">
    <source>
        <dbReference type="ARBA" id="ARBA00023015"/>
    </source>
</evidence>
<feature type="binding site" evidence="10">
    <location>
        <position position="100"/>
    </location>
    <ligand>
        <name>Zn(2+)</name>
        <dbReference type="ChEBI" id="CHEBI:29105"/>
    </ligand>
</feature>
<name>A0A1H3XY69_SELRU</name>
<dbReference type="EMBL" id="FNQG01000006">
    <property type="protein sequence ID" value="SEA03498.1"/>
    <property type="molecule type" value="Genomic_DNA"/>
</dbReference>
<dbReference type="CDD" id="cd07153">
    <property type="entry name" value="Fur_like"/>
    <property type="match status" value="1"/>
</dbReference>
<gene>
    <name evidence="11" type="ORF">SAMN05660648_01697</name>
</gene>
<keyword evidence="5 10" id="KW-0479">Metal-binding</keyword>